<dbReference type="PROSITE" id="PS50231">
    <property type="entry name" value="RICIN_B_LECTIN"/>
    <property type="match status" value="1"/>
</dbReference>
<dbReference type="InterPro" id="IPR000772">
    <property type="entry name" value="Ricin_B_lectin"/>
</dbReference>
<dbReference type="AlphaFoldDB" id="K4QYN1"/>
<gene>
    <name evidence="3" type="ORF">BN159_1653</name>
</gene>
<dbReference type="Pfam" id="PF21231">
    <property type="entry name" value="GH141_M"/>
    <property type="match status" value="1"/>
</dbReference>
<dbReference type="Gene3D" id="2.80.10.50">
    <property type="match status" value="2"/>
</dbReference>
<dbReference type="InterPro" id="IPR039448">
    <property type="entry name" value="Beta_helix"/>
</dbReference>
<dbReference type="PANTHER" id="PTHR36453">
    <property type="entry name" value="SECRETED PROTEIN-RELATED"/>
    <property type="match status" value="1"/>
</dbReference>
<keyword evidence="1" id="KW-0732">Signal</keyword>
<dbReference type="InterPro" id="IPR006626">
    <property type="entry name" value="PbH1"/>
</dbReference>
<dbReference type="Gene3D" id="2.60.120.260">
    <property type="entry name" value="Galactose-binding domain-like"/>
    <property type="match status" value="1"/>
</dbReference>
<dbReference type="Pfam" id="PF13229">
    <property type="entry name" value="Beta_helix"/>
    <property type="match status" value="1"/>
</dbReference>
<dbReference type="Gene3D" id="2.160.20.10">
    <property type="entry name" value="Single-stranded right-handed beta-helix, Pectin lyase-like"/>
    <property type="match status" value="2"/>
</dbReference>
<feature type="domain" description="Ricin B lectin" evidence="2">
    <location>
        <begin position="896"/>
        <end position="1033"/>
    </location>
</feature>
<feature type="chain" id="PRO_5003879696" description="Ricin B lectin domain-containing protein" evidence="1">
    <location>
        <begin position="36"/>
        <end position="1036"/>
    </location>
</feature>
<dbReference type="eggNOG" id="COG3250">
    <property type="taxonomic scope" value="Bacteria"/>
</dbReference>
<dbReference type="SMART" id="SM00710">
    <property type="entry name" value="PbH1"/>
    <property type="match status" value="8"/>
</dbReference>
<dbReference type="SUPFAM" id="SSF50370">
    <property type="entry name" value="Ricin B-like lectins"/>
    <property type="match status" value="1"/>
</dbReference>
<dbReference type="EMBL" id="HE971709">
    <property type="protein sequence ID" value="CCK26032.1"/>
    <property type="molecule type" value="Genomic_DNA"/>
</dbReference>
<dbReference type="eggNOG" id="COG3420">
    <property type="taxonomic scope" value="Bacteria"/>
</dbReference>
<dbReference type="SMART" id="SM00458">
    <property type="entry name" value="RICIN"/>
    <property type="match status" value="1"/>
</dbReference>
<keyword evidence="4" id="KW-1185">Reference proteome</keyword>
<proteinExistence type="predicted"/>
<dbReference type="InterPro" id="IPR012334">
    <property type="entry name" value="Pectin_lyas_fold"/>
</dbReference>
<dbReference type="PANTHER" id="PTHR36453:SF1">
    <property type="entry name" value="RIGHT HANDED BETA HELIX DOMAIN-CONTAINING PROTEIN"/>
    <property type="match status" value="1"/>
</dbReference>
<dbReference type="InterPro" id="IPR011050">
    <property type="entry name" value="Pectin_lyase_fold/virulence"/>
</dbReference>
<dbReference type="InterPro" id="IPR035992">
    <property type="entry name" value="Ricin_B-like_lectins"/>
</dbReference>
<name>K4QYN1_STRDJ</name>
<evidence type="ECO:0000313" key="3">
    <source>
        <dbReference type="EMBL" id="CCK26032.1"/>
    </source>
</evidence>
<dbReference type="SUPFAM" id="SSF51126">
    <property type="entry name" value="Pectin lyase-like"/>
    <property type="match status" value="1"/>
</dbReference>
<dbReference type="STRING" id="1214101.BN159_1653"/>
<reference evidence="3 4" key="1">
    <citation type="journal article" date="2012" name="J. Bacteriol.">
        <title>Genome sequence of the bacterium Streptomyces davawensis JCM 4913 and heterologous production of the unique antibiotic roseoflavin.</title>
        <authorList>
            <person name="Jankowitsch F."/>
            <person name="Schwarz J."/>
            <person name="Ruckert C."/>
            <person name="Gust B."/>
            <person name="Szczepanowski R."/>
            <person name="Blom J."/>
            <person name="Pelzer S."/>
            <person name="Kalinowski J."/>
            <person name="Mack M."/>
        </authorList>
    </citation>
    <scope>NUCLEOTIDE SEQUENCE [LARGE SCALE GENOMIC DNA]</scope>
    <source>
        <strain evidence="4">DSM 101723 / JCM 4913 / KCC S-0913 / 768</strain>
    </source>
</reference>
<dbReference type="CDD" id="cd00161">
    <property type="entry name" value="beta-trefoil_Ricin-like"/>
    <property type="match status" value="1"/>
</dbReference>
<evidence type="ECO:0000256" key="1">
    <source>
        <dbReference type="SAM" id="SignalP"/>
    </source>
</evidence>
<evidence type="ECO:0000259" key="2">
    <source>
        <dbReference type="SMART" id="SM00458"/>
    </source>
</evidence>
<dbReference type="OrthoDB" id="9808066at2"/>
<dbReference type="Pfam" id="PF14200">
    <property type="entry name" value="RicinB_lectin_2"/>
    <property type="match status" value="2"/>
</dbReference>
<dbReference type="RefSeq" id="WP_015656427.1">
    <property type="nucleotide sequence ID" value="NC_020504.1"/>
</dbReference>
<sequence>MRRVPSAVRTVSIAVALALSAVLLTSLTLPASASAAPQATYYVAPNGNDANAGTITAPFKTLQHARDVVRTINKDMTGDITVYLRGGTYPVTDTIEFTSSDSGTNGHRVVYAAYPGEKPVLSGGTRVSGWSQHSGNIWKAPLNRDSKLRALYVNGKRAKMASKTVTSAGCYGTYTVTAGQAPWAWESGSQCDGAKYGLSDLPAVASNQDDVEIKSATTWTTAIVGVRQITTTSDGAQRAALFQQPGAAIAQAPPYGPFKADGTHTFMNAYEFLDQPGEFYFDKAKHTVYYYKTDSENLTSAQVVAPNGVPTLIKIAGRSTTDHARNITLSGLTVEHSDWNLVNVAGSVVRQGTQGNSSSTVYARKNFHAYSYRNVDLPPGIIEIENADSIALRGNTVQHTGADGIHLVNDVRDTEVTGNTTNDIAGSAITVSHPQHVYIGDYTATNHEKYPVDVEGVCKNISIANNYLYDSGVLFEASSPVSAYFPESLSVRHNRIEKSPWAGITLGWGWWNFDGSEKSINPGNPTTTAKNNTISHNQIVDTMQVLGDSAPIYTLGSQPGTVISDNYIQGVPSGHKYGLHPDEGSAFITYRDNVLDVDPKVAYAINSGTWGRQHDLSMTNTYGTVNTIANKNVPNSTIEDMRAYPDTVWPSPAYAIAVNSGPESAYKDLVPQNRTALQDYALPASTFTGKGTSSVPVRALGDASRTLWLAPAGTTQFAVGPTMTKAAGTATSIAVPPTAGDYRLYVVDAEGKASAASKALVRQRWISVDDKDSRLTYSSGWSNWNDTRDFNGSERYTNKAGDYVQYAFTGTGIRYLSMTQPNMGKVDVYLDGALAQAGIDAYASSVTKQVPLFEKTDLSAGAHTIKVVCTGTKNAASSNTVCALDAFASIAFPAPSAFYKILNAHSGKAADVSGGSTTAGANVIQWNDIGASNQLWRWVAVGDGSYEIVNQKSSHLLDVTDASTADGATVVQQPDTNADSQRWTPVAAGNGTYKLKNVHSGKLLAVSGASTSAGARLVQTTDTGSDDQLWRVMSLG</sequence>
<dbReference type="HOGENOM" id="CLU_013864_1_0_11"/>
<dbReference type="InterPro" id="IPR048482">
    <property type="entry name" value="GH141_ins"/>
</dbReference>
<feature type="signal peptide" evidence="1">
    <location>
        <begin position="1"/>
        <end position="35"/>
    </location>
</feature>
<dbReference type="PATRIC" id="fig|1214101.3.peg.1678"/>
<organism evidence="3 4">
    <name type="scientific">Streptomyces davaonensis (strain DSM 101723 / JCM 4913 / KCC S-0913 / 768)</name>
    <dbReference type="NCBI Taxonomy" id="1214101"/>
    <lineage>
        <taxon>Bacteria</taxon>
        <taxon>Bacillati</taxon>
        <taxon>Actinomycetota</taxon>
        <taxon>Actinomycetes</taxon>
        <taxon>Kitasatosporales</taxon>
        <taxon>Streptomycetaceae</taxon>
        <taxon>Streptomyces</taxon>
    </lineage>
</organism>
<evidence type="ECO:0000313" key="4">
    <source>
        <dbReference type="Proteomes" id="UP000008043"/>
    </source>
</evidence>
<protein>
    <recommendedName>
        <fullName evidence="2">Ricin B lectin domain-containing protein</fullName>
    </recommendedName>
</protein>
<dbReference type="KEGG" id="sdv:BN159_1653"/>
<dbReference type="Proteomes" id="UP000008043">
    <property type="component" value="Chromosome"/>
</dbReference>
<accession>K4QYN1</accession>